<evidence type="ECO:0000256" key="3">
    <source>
        <dbReference type="ARBA" id="ARBA00022741"/>
    </source>
</evidence>
<evidence type="ECO:0000256" key="4">
    <source>
        <dbReference type="ARBA" id="ARBA00022840"/>
    </source>
</evidence>
<dbReference type="CDD" id="cd07962">
    <property type="entry name" value="Anticodon_Ia_Val"/>
    <property type="match status" value="1"/>
</dbReference>
<organism evidence="12">
    <name type="scientific">marine sediment metagenome</name>
    <dbReference type="NCBI Taxonomy" id="412755"/>
    <lineage>
        <taxon>unclassified sequences</taxon>
        <taxon>metagenomes</taxon>
        <taxon>ecological metagenomes</taxon>
    </lineage>
</organism>
<keyword evidence="7" id="KW-0030">Aminoacyl-tRNA synthetase</keyword>
<dbReference type="AlphaFoldDB" id="X1SY95"/>
<dbReference type="GO" id="GO:0005524">
    <property type="term" value="F:ATP binding"/>
    <property type="evidence" value="ECO:0007669"/>
    <property type="project" value="UniProtKB-KW"/>
</dbReference>
<keyword evidence="3" id="KW-0547">Nucleotide-binding</keyword>
<protein>
    <recommendedName>
        <fullName evidence="1">valine--tRNA ligase</fullName>
        <ecNumber evidence="1">6.1.1.9</ecNumber>
    </recommendedName>
    <alternativeName>
        <fullName evidence="8">Valyl-tRNA synthetase</fullName>
    </alternativeName>
</protein>
<feature type="non-terminal residue" evidence="12">
    <location>
        <position position="1"/>
    </location>
</feature>
<dbReference type="Pfam" id="PF00133">
    <property type="entry name" value="tRNA-synt_1"/>
    <property type="match status" value="1"/>
</dbReference>
<dbReference type="EC" id="6.1.1.9" evidence="1"/>
<evidence type="ECO:0000256" key="2">
    <source>
        <dbReference type="ARBA" id="ARBA00022598"/>
    </source>
</evidence>
<dbReference type="GO" id="GO:0005829">
    <property type="term" value="C:cytosol"/>
    <property type="evidence" value="ECO:0007669"/>
    <property type="project" value="TreeGrafter"/>
</dbReference>
<keyword evidence="4" id="KW-0067">ATP-binding</keyword>
<dbReference type="InterPro" id="IPR033705">
    <property type="entry name" value="Anticodon_Ia_Val"/>
</dbReference>
<evidence type="ECO:0000256" key="6">
    <source>
        <dbReference type="ARBA" id="ARBA00023054"/>
    </source>
</evidence>
<dbReference type="InterPro" id="IPR002300">
    <property type="entry name" value="aa-tRNA-synth_Ia"/>
</dbReference>
<dbReference type="SUPFAM" id="SSF47323">
    <property type="entry name" value="Anticodon-binding domain of a subclass of class I aminoacyl-tRNA synthetases"/>
    <property type="match status" value="1"/>
</dbReference>
<name>X1SY95_9ZZZZ</name>
<evidence type="ECO:0000313" key="12">
    <source>
        <dbReference type="EMBL" id="GAI72804.1"/>
    </source>
</evidence>
<dbReference type="Gene3D" id="3.40.50.620">
    <property type="entry name" value="HUPs"/>
    <property type="match status" value="1"/>
</dbReference>
<evidence type="ECO:0000259" key="10">
    <source>
        <dbReference type="Pfam" id="PF00133"/>
    </source>
</evidence>
<evidence type="ECO:0000256" key="7">
    <source>
        <dbReference type="ARBA" id="ARBA00023146"/>
    </source>
</evidence>
<evidence type="ECO:0000259" key="11">
    <source>
        <dbReference type="Pfam" id="PF08264"/>
    </source>
</evidence>
<comment type="catalytic activity">
    <reaction evidence="9">
        <text>tRNA(Val) + L-valine + ATP = L-valyl-tRNA(Val) + AMP + diphosphate</text>
        <dbReference type="Rhea" id="RHEA:10704"/>
        <dbReference type="Rhea" id="RHEA-COMP:9672"/>
        <dbReference type="Rhea" id="RHEA-COMP:9708"/>
        <dbReference type="ChEBI" id="CHEBI:30616"/>
        <dbReference type="ChEBI" id="CHEBI:33019"/>
        <dbReference type="ChEBI" id="CHEBI:57762"/>
        <dbReference type="ChEBI" id="CHEBI:78442"/>
        <dbReference type="ChEBI" id="CHEBI:78537"/>
        <dbReference type="ChEBI" id="CHEBI:456215"/>
        <dbReference type="EC" id="6.1.1.9"/>
    </reaction>
</comment>
<dbReference type="PANTHER" id="PTHR11946">
    <property type="entry name" value="VALYL-TRNA SYNTHETASES"/>
    <property type="match status" value="1"/>
</dbReference>
<keyword evidence="6" id="KW-0175">Coiled coil</keyword>
<feature type="domain" description="Methionyl/Valyl/Leucyl/Isoleucyl-tRNA synthetase anticodon-binding" evidence="11">
    <location>
        <begin position="130"/>
        <end position="245"/>
    </location>
</feature>
<evidence type="ECO:0000256" key="9">
    <source>
        <dbReference type="ARBA" id="ARBA00047552"/>
    </source>
</evidence>
<dbReference type="SUPFAM" id="SSF52374">
    <property type="entry name" value="Nucleotidylyl transferase"/>
    <property type="match status" value="1"/>
</dbReference>
<dbReference type="InterPro" id="IPR013155">
    <property type="entry name" value="M/V/L/I-tRNA-synth_anticd-bd"/>
</dbReference>
<keyword evidence="2" id="KW-0436">Ligase</keyword>
<comment type="caution">
    <text evidence="12">The sequence shown here is derived from an EMBL/GenBank/DDBJ whole genome shotgun (WGS) entry which is preliminary data.</text>
</comment>
<proteinExistence type="predicted"/>
<dbReference type="FunFam" id="1.10.730.10:FF:000014">
    <property type="entry name" value="Valine--tRNA ligase"/>
    <property type="match status" value="1"/>
</dbReference>
<evidence type="ECO:0000256" key="8">
    <source>
        <dbReference type="ARBA" id="ARBA00029936"/>
    </source>
</evidence>
<keyword evidence="5" id="KW-0648">Protein biosynthesis</keyword>
<dbReference type="GO" id="GO:0006438">
    <property type="term" value="P:valyl-tRNA aminoacylation"/>
    <property type="evidence" value="ECO:0007669"/>
    <property type="project" value="InterPro"/>
</dbReference>
<evidence type="ECO:0000256" key="1">
    <source>
        <dbReference type="ARBA" id="ARBA00013169"/>
    </source>
</evidence>
<dbReference type="EMBL" id="BARW01001346">
    <property type="protein sequence ID" value="GAI72804.1"/>
    <property type="molecule type" value="Genomic_DNA"/>
</dbReference>
<dbReference type="Pfam" id="PF08264">
    <property type="entry name" value="Anticodon_1"/>
    <property type="match status" value="1"/>
</dbReference>
<dbReference type="Gene3D" id="1.10.730.10">
    <property type="entry name" value="Isoleucyl-tRNA Synthetase, Domain 1"/>
    <property type="match status" value="1"/>
</dbReference>
<reference evidence="12" key="1">
    <citation type="journal article" date="2014" name="Front. Microbiol.">
        <title>High frequency of phylogenetically diverse reductive dehalogenase-homologous genes in deep subseafloor sedimentary metagenomes.</title>
        <authorList>
            <person name="Kawai M."/>
            <person name="Futagami T."/>
            <person name="Toyoda A."/>
            <person name="Takaki Y."/>
            <person name="Nishi S."/>
            <person name="Hori S."/>
            <person name="Arai W."/>
            <person name="Tsubouchi T."/>
            <person name="Morono Y."/>
            <person name="Uchiyama I."/>
            <person name="Ito T."/>
            <person name="Fujiyama A."/>
            <person name="Inagaki F."/>
            <person name="Takami H."/>
        </authorList>
    </citation>
    <scope>NUCLEOTIDE SEQUENCE</scope>
    <source>
        <strain evidence="12">Expedition CK06-06</strain>
    </source>
</reference>
<dbReference type="InterPro" id="IPR009080">
    <property type="entry name" value="tRNAsynth_Ia_anticodon-bd"/>
</dbReference>
<accession>X1SY95</accession>
<dbReference type="InterPro" id="IPR002303">
    <property type="entry name" value="Valyl-tRNA_ligase"/>
</dbReference>
<evidence type="ECO:0000256" key="5">
    <source>
        <dbReference type="ARBA" id="ARBA00022917"/>
    </source>
</evidence>
<sequence length="257" mass="29359">TAVMETGYDILFFWVARMIMMGLEDTGDIPFRTVYLHGLIRDEKGEKMSKIKGNVLNPIDTLEKYGTDALRFALSTGTSPGNDIKLTPSRLEAGRNFANKLWNATRFVVRSIEPERTDVKIQWSLLPVEDRWILSRLNSTIASITSLMEDFQFGEAQRQIYDFLWGEFCDWYIEIAKIRLRSSVNEAPSPIPVLVYVLETSLRLLHPYMPFVTEELWQNLKQHLPPDWQATESIMVVAYPIADEAAIDPPASIGQGE</sequence>
<dbReference type="PANTHER" id="PTHR11946:SF93">
    <property type="entry name" value="VALINE--TRNA LIGASE, CHLOROPLASTIC_MITOCHONDRIAL 2"/>
    <property type="match status" value="1"/>
</dbReference>
<feature type="domain" description="Aminoacyl-tRNA synthetase class Ia" evidence="10">
    <location>
        <begin position="2"/>
        <end position="86"/>
    </location>
</feature>
<dbReference type="GO" id="GO:0004832">
    <property type="term" value="F:valine-tRNA ligase activity"/>
    <property type="evidence" value="ECO:0007669"/>
    <property type="project" value="UniProtKB-EC"/>
</dbReference>
<dbReference type="InterPro" id="IPR014729">
    <property type="entry name" value="Rossmann-like_a/b/a_fold"/>
</dbReference>
<gene>
    <name evidence="12" type="ORF">S12H4_04388</name>
</gene>